<protein>
    <submittedName>
        <fullName evidence="3">Ig-like domain-containing protein</fullName>
    </submittedName>
</protein>
<feature type="transmembrane region" description="Helical" evidence="1">
    <location>
        <begin position="40"/>
        <end position="59"/>
    </location>
</feature>
<sequence>MTVVFGCKRAGGIALPALCFPNKANKKEQIQNTYMKRTIWIIKLAGLLLTSMSALFLMGCSEDNEDESTLSNDIQGLEIVEHKQTLLLGESVQFGITILPETAKDQNVFWGSTDEDVAIVDQSGLVTGIAPGTATITVVSKSNLRISDVVPIQVENINFNK</sequence>
<dbReference type="EMBL" id="VNWK01000021">
    <property type="protein sequence ID" value="TXJ95847.1"/>
    <property type="molecule type" value="Genomic_DNA"/>
</dbReference>
<feature type="domain" description="BIG2" evidence="2">
    <location>
        <begin position="73"/>
        <end position="150"/>
    </location>
</feature>
<dbReference type="OrthoDB" id="610388at2"/>
<name>A0A3A1NJ61_9FLAO</name>
<dbReference type="Gene3D" id="2.60.40.1080">
    <property type="match status" value="1"/>
</dbReference>
<dbReference type="RefSeq" id="WP_119647186.1">
    <property type="nucleotide sequence ID" value="NZ_QXFI01000021.1"/>
</dbReference>
<dbReference type="InterPro" id="IPR003343">
    <property type="entry name" value="Big_2"/>
</dbReference>
<evidence type="ECO:0000313" key="6">
    <source>
        <dbReference type="Proteomes" id="UP000321621"/>
    </source>
</evidence>
<gene>
    <name evidence="3" type="ORF">D2V05_08220</name>
    <name evidence="4" type="ORF">FQ017_08150</name>
</gene>
<evidence type="ECO:0000313" key="5">
    <source>
        <dbReference type="Proteomes" id="UP000266691"/>
    </source>
</evidence>
<dbReference type="AlphaFoldDB" id="A0A3A1NJ61"/>
<dbReference type="Proteomes" id="UP000266691">
    <property type="component" value="Unassembled WGS sequence"/>
</dbReference>
<evidence type="ECO:0000256" key="1">
    <source>
        <dbReference type="SAM" id="Phobius"/>
    </source>
</evidence>
<reference evidence="4 6" key="2">
    <citation type="submission" date="2019-07" db="EMBL/GenBank/DDBJ databases">
        <title>Draft genome of two Muricauda strains isolated from deep sea.</title>
        <authorList>
            <person name="Sun C."/>
        </authorList>
    </citation>
    <scope>NUCLEOTIDE SEQUENCE [LARGE SCALE GENOMIC DNA]</scope>
    <source>
        <strain evidence="4 6">72</strain>
    </source>
</reference>
<reference evidence="3 5" key="1">
    <citation type="submission" date="2018-08" db="EMBL/GenBank/DDBJ databases">
        <title>Proposal of Muricauda 72 sp.nov. and Muricauda NH166 sp.nov., isolated from seawater.</title>
        <authorList>
            <person name="Cheng H."/>
            <person name="Wu Y.-H."/>
            <person name="Guo L.-L."/>
            <person name="Xu X.-W."/>
        </authorList>
    </citation>
    <scope>NUCLEOTIDE SEQUENCE [LARGE SCALE GENOMIC DNA]</scope>
    <source>
        <strain evidence="3 5">72</strain>
    </source>
</reference>
<keyword evidence="1" id="KW-0812">Transmembrane</keyword>
<dbReference type="SUPFAM" id="SSF49373">
    <property type="entry name" value="Invasin/intimin cell-adhesion fragments"/>
    <property type="match status" value="1"/>
</dbReference>
<dbReference type="Proteomes" id="UP000321621">
    <property type="component" value="Unassembled WGS sequence"/>
</dbReference>
<evidence type="ECO:0000313" key="3">
    <source>
        <dbReference type="EMBL" id="RIV44935.1"/>
    </source>
</evidence>
<evidence type="ECO:0000313" key="4">
    <source>
        <dbReference type="EMBL" id="TXJ95847.1"/>
    </source>
</evidence>
<keyword evidence="6" id="KW-1185">Reference proteome</keyword>
<dbReference type="Pfam" id="PF02368">
    <property type="entry name" value="Big_2"/>
    <property type="match status" value="1"/>
</dbReference>
<accession>A0A3A1NJ61</accession>
<dbReference type="InterPro" id="IPR008964">
    <property type="entry name" value="Invasin/intimin_cell_adhesion"/>
</dbReference>
<keyword evidence="1" id="KW-0472">Membrane</keyword>
<organism evidence="3 5">
    <name type="scientific">Flagellimonas pelagia</name>
    <dbReference type="NCBI Taxonomy" id="2306998"/>
    <lineage>
        <taxon>Bacteria</taxon>
        <taxon>Pseudomonadati</taxon>
        <taxon>Bacteroidota</taxon>
        <taxon>Flavobacteriia</taxon>
        <taxon>Flavobacteriales</taxon>
        <taxon>Flavobacteriaceae</taxon>
        <taxon>Flagellimonas</taxon>
    </lineage>
</organism>
<keyword evidence="1" id="KW-1133">Transmembrane helix</keyword>
<dbReference type="EMBL" id="QXFI01000021">
    <property type="protein sequence ID" value="RIV44935.1"/>
    <property type="molecule type" value="Genomic_DNA"/>
</dbReference>
<dbReference type="SMART" id="SM00635">
    <property type="entry name" value="BID_2"/>
    <property type="match status" value="1"/>
</dbReference>
<evidence type="ECO:0000259" key="2">
    <source>
        <dbReference type="SMART" id="SM00635"/>
    </source>
</evidence>
<proteinExistence type="predicted"/>
<comment type="caution">
    <text evidence="3">The sequence shown here is derived from an EMBL/GenBank/DDBJ whole genome shotgun (WGS) entry which is preliminary data.</text>
</comment>